<gene>
    <name evidence="1" type="ORF">EUGRSUZ_K03564</name>
</gene>
<dbReference type="InParanoid" id="A0A059A8S0"/>
<protein>
    <submittedName>
        <fullName evidence="1">Uncharacterized protein</fullName>
    </submittedName>
</protein>
<evidence type="ECO:0000313" key="1">
    <source>
        <dbReference type="EMBL" id="KCW50134.1"/>
    </source>
</evidence>
<proteinExistence type="predicted"/>
<dbReference type="EMBL" id="KK198763">
    <property type="protein sequence ID" value="KCW50134.1"/>
    <property type="molecule type" value="Genomic_DNA"/>
</dbReference>
<dbReference type="AlphaFoldDB" id="A0A059A8S0"/>
<accession>A0A059A8S0</accession>
<dbReference type="Gramene" id="KCW50134">
    <property type="protein sequence ID" value="KCW50134"/>
    <property type="gene ID" value="EUGRSUZ_K03564"/>
</dbReference>
<organism evidence="1">
    <name type="scientific">Eucalyptus grandis</name>
    <name type="common">Flooded gum</name>
    <dbReference type="NCBI Taxonomy" id="71139"/>
    <lineage>
        <taxon>Eukaryota</taxon>
        <taxon>Viridiplantae</taxon>
        <taxon>Streptophyta</taxon>
        <taxon>Embryophyta</taxon>
        <taxon>Tracheophyta</taxon>
        <taxon>Spermatophyta</taxon>
        <taxon>Magnoliopsida</taxon>
        <taxon>eudicotyledons</taxon>
        <taxon>Gunneridae</taxon>
        <taxon>Pentapetalae</taxon>
        <taxon>rosids</taxon>
        <taxon>malvids</taxon>
        <taxon>Myrtales</taxon>
        <taxon>Myrtaceae</taxon>
        <taxon>Myrtoideae</taxon>
        <taxon>Eucalypteae</taxon>
        <taxon>Eucalyptus</taxon>
    </lineage>
</organism>
<name>A0A059A8S0_EUCGR</name>
<reference evidence="1" key="1">
    <citation type="submission" date="2013-07" db="EMBL/GenBank/DDBJ databases">
        <title>The genome of Eucalyptus grandis.</title>
        <authorList>
            <person name="Schmutz J."/>
            <person name="Hayes R."/>
            <person name="Myburg A."/>
            <person name="Tuskan G."/>
            <person name="Grattapaglia D."/>
            <person name="Rokhsar D.S."/>
        </authorList>
    </citation>
    <scope>NUCLEOTIDE SEQUENCE</scope>
    <source>
        <tissue evidence="1">Leaf extractions</tissue>
    </source>
</reference>
<sequence length="98" mass="10936">MTRCKDATSILALRGFMITDGPVASVVAPLIPLELIELDRRNTRGDTRGFMSLNLSRKIADKPESLSQISHSKSTISILQFPLCMVWKHWFKSATTST</sequence>